<reference evidence="7 8" key="1">
    <citation type="journal article" date="2024" name="Insects">
        <title>An Improved Chromosome-Level Genome Assembly of the Firefly Pyrocoelia pectoralis.</title>
        <authorList>
            <person name="Fu X."/>
            <person name="Meyer-Rochow V.B."/>
            <person name="Ballantyne L."/>
            <person name="Zhu X."/>
        </authorList>
    </citation>
    <scope>NUCLEOTIDE SEQUENCE [LARGE SCALE GENOMIC DNA]</scope>
    <source>
        <strain evidence="7">XCY_ONT2</strain>
    </source>
</reference>
<keyword evidence="4 5" id="KW-0472">Membrane</keyword>
<feature type="transmembrane region" description="Helical" evidence="5">
    <location>
        <begin position="61"/>
        <end position="86"/>
    </location>
</feature>
<feature type="transmembrane region" description="Helical" evidence="5">
    <location>
        <begin position="553"/>
        <end position="573"/>
    </location>
</feature>
<evidence type="ECO:0000256" key="1">
    <source>
        <dbReference type="ARBA" id="ARBA00004141"/>
    </source>
</evidence>
<feature type="transmembrane region" description="Helical" evidence="5">
    <location>
        <begin position="373"/>
        <end position="392"/>
    </location>
</feature>
<feature type="transmembrane region" description="Helical" evidence="5">
    <location>
        <begin position="279"/>
        <end position="304"/>
    </location>
</feature>
<accession>A0AAN7ZGI1</accession>
<dbReference type="InterPro" id="IPR029485">
    <property type="entry name" value="CAT_C"/>
</dbReference>
<dbReference type="FunFam" id="1.20.1740.10:FF:000010">
    <property type="entry name" value="probable cationic amino acid transporter"/>
    <property type="match status" value="1"/>
</dbReference>
<feature type="domain" description="Cationic amino acid transporter C-terminal" evidence="6">
    <location>
        <begin position="528"/>
        <end position="578"/>
    </location>
</feature>
<feature type="transmembrane region" description="Helical" evidence="5">
    <location>
        <begin position="469"/>
        <end position="491"/>
    </location>
</feature>
<comment type="subcellular location">
    <subcellularLocation>
        <location evidence="1">Membrane</location>
        <topology evidence="1">Multi-pass membrane protein</topology>
    </subcellularLocation>
</comment>
<keyword evidence="2 5" id="KW-0812">Transmembrane</keyword>
<dbReference type="Pfam" id="PF13520">
    <property type="entry name" value="AA_permease_2"/>
    <property type="match status" value="1"/>
</dbReference>
<proteinExistence type="predicted"/>
<dbReference type="Gene3D" id="1.20.1740.10">
    <property type="entry name" value="Amino acid/polyamine transporter I"/>
    <property type="match status" value="2"/>
</dbReference>
<evidence type="ECO:0000256" key="2">
    <source>
        <dbReference type="ARBA" id="ARBA00022692"/>
    </source>
</evidence>
<keyword evidence="3 5" id="KW-1133">Transmembrane helix</keyword>
<gene>
    <name evidence="7" type="ORF">RI129_006890</name>
</gene>
<evidence type="ECO:0000313" key="7">
    <source>
        <dbReference type="EMBL" id="KAK5645590.1"/>
    </source>
</evidence>
<dbReference type="GO" id="GO:0005886">
    <property type="term" value="C:plasma membrane"/>
    <property type="evidence" value="ECO:0007669"/>
    <property type="project" value="TreeGrafter"/>
</dbReference>
<evidence type="ECO:0000256" key="5">
    <source>
        <dbReference type="SAM" id="Phobius"/>
    </source>
</evidence>
<dbReference type="GO" id="GO:0097638">
    <property type="term" value="P:L-arginine import across plasma membrane"/>
    <property type="evidence" value="ECO:0007669"/>
    <property type="project" value="TreeGrafter"/>
</dbReference>
<feature type="transmembrane region" description="Helical" evidence="5">
    <location>
        <begin position="29"/>
        <end position="55"/>
    </location>
</feature>
<feature type="transmembrane region" description="Helical" evidence="5">
    <location>
        <begin position="529"/>
        <end position="547"/>
    </location>
</feature>
<feature type="transmembrane region" description="Helical" evidence="5">
    <location>
        <begin position="497"/>
        <end position="517"/>
    </location>
</feature>
<organism evidence="7 8">
    <name type="scientific">Pyrocoelia pectoralis</name>
    <dbReference type="NCBI Taxonomy" id="417401"/>
    <lineage>
        <taxon>Eukaryota</taxon>
        <taxon>Metazoa</taxon>
        <taxon>Ecdysozoa</taxon>
        <taxon>Arthropoda</taxon>
        <taxon>Hexapoda</taxon>
        <taxon>Insecta</taxon>
        <taxon>Pterygota</taxon>
        <taxon>Neoptera</taxon>
        <taxon>Endopterygota</taxon>
        <taxon>Coleoptera</taxon>
        <taxon>Polyphaga</taxon>
        <taxon>Elateriformia</taxon>
        <taxon>Elateroidea</taxon>
        <taxon>Lampyridae</taxon>
        <taxon>Lampyrinae</taxon>
        <taxon>Pyrocoelia</taxon>
    </lineage>
</organism>
<name>A0AAN7ZGI1_9COLE</name>
<feature type="transmembrane region" description="Helical" evidence="5">
    <location>
        <begin position="236"/>
        <end position="258"/>
    </location>
</feature>
<feature type="transmembrane region" description="Helical" evidence="5">
    <location>
        <begin position="190"/>
        <end position="210"/>
    </location>
</feature>
<dbReference type="Proteomes" id="UP001329430">
    <property type="component" value="Chromosome 4"/>
</dbReference>
<dbReference type="AlphaFoldDB" id="A0AAN7ZGI1"/>
<feature type="transmembrane region" description="Helical" evidence="5">
    <location>
        <begin position="166"/>
        <end position="183"/>
    </location>
</feature>
<dbReference type="EMBL" id="JAVRBK010000004">
    <property type="protein sequence ID" value="KAK5645590.1"/>
    <property type="molecule type" value="Genomic_DNA"/>
</dbReference>
<dbReference type="Pfam" id="PF13906">
    <property type="entry name" value="AA_permease_C"/>
    <property type="match status" value="1"/>
</dbReference>
<dbReference type="GO" id="GO:0015189">
    <property type="term" value="F:L-lysine transmembrane transporter activity"/>
    <property type="evidence" value="ECO:0007669"/>
    <property type="project" value="TreeGrafter"/>
</dbReference>
<feature type="transmembrane region" description="Helical" evidence="5">
    <location>
        <begin position="324"/>
        <end position="352"/>
    </location>
</feature>
<evidence type="ECO:0000256" key="4">
    <source>
        <dbReference type="ARBA" id="ARBA00023136"/>
    </source>
</evidence>
<evidence type="ECO:0000256" key="3">
    <source>
        <dbReference type="ARBA" id="ARBA00022989"/>
    </source>
</evidence>
<comment type="caution">
    <text evidence="7">The sequence shown here is derived from an EMBL/GenBank/DDBJ whole genome shotgun (WGS) entry which is preliminary data.</text>
</comment>
<dbReference type="GO" id="GO:0000064">
    <property type="term" value="F:L-ornithine transmembrane transporter activity"/>
    <property type="evidence" value="ECO:0007669"/>
    <property type="project" value="TreeGrafter"/>
</dbReference>
<dbReference type="PANTHER" id="PTHR43243:SF95">
    <property type="entry name" value="LD37241P"/>
    <property type="match status" value="1"/>
</dbReference>
<feature type="transmembrane region" description="Helical" evidence="5">
    <location>
        <begin position="98"/>
        <end position="119"/>
    </location>
</feature>
<feature type="transmembrane region" description="Helical" evidence="5">
    <location>
        <begin position="398"/>
        <end position="419"/>
    </location>
</feature>
<dbReference type="PIRSF" id="PIRSF006060">
    <property type="entry name" value="AA_transporter"/>
    <property type="match status" value="1"/>
</dbReference>
<dbReference type="PANTHER" id="PTHR43243">
    <property type="entry name" value="INNER MEMBRANE TRANSPORTER YGJI-RELATED"/>
    <property type="match status" value="1"/>
</dbReference>
<keyword evidence="8" id="KW-1185">Reference proteome</keyword>
<sequence length="613" mass="67176">MWTPGAMVIRFLRALSRKKSMSIDEESKLARVLTLLDLTGLGVGSTLGLGVYVLAGSVAKTVAGPAVCISFLIAAIASAFAGLCYAEFAARVPKAGSAYVYSYVSVGEFVAFVIGWNLILEYVIGAASLARGLSNYIDALTNNTMKNVFTEAMPINVEFLATYPDFFSFIAMMIVSALLAVGVKKSTTLNNVLTTVNLLTIITVLVSGSLKADVKNWKISKEEIPPTVQNAGEGGFAPFGIAGIMAGAAKCFFGFVGFDAIATTGEEAKNPQRNIPLSIVISLIIIFIAYFGISVVLTMMWPYYDQHADAPFPYVFEKVGWPVIKWIVTIGAIFAICTSLMGGMFPLPRILYAMANDGLIFIFLSRVHPKTKTPLIATLVAGVLGGIMATVFDLQQLIDMMSIGTLLAYTIVAICVLILRYEEHHQVEVGKDDSHCKTPSVLLKKVALTFNLNGNKHPNPTTSVITKGAICSFSLLSLIVCFFIKYAGSFINTENPYYLAGFIILIIILVGIIIVIARQPTSGVKLTFKVPWVPFIPCLSILINLYLMCELDVYTWIRFLVWLCIGFFIYFLYGMMHSRERKCNRKNTEQQTSGIVMENRQIHQKDESSVTKF</sequence>
<evidence type="ECO:0000313" key="8">
    <source>
        <dbReference type="Proteomes" id="UP001329430"/>
    </source>
</evidence>
<evidence type="ECO:0000259" key="6">
    <source>
        <dbReference type="Pfam" id="PF13906"/>
    </source>
</evidence>
<protein>
    <recommendedName>
        <fullName evidence="6">Cationic amino acid transporter C-terminal domain-containing protein</fullName>
    </recommendedName>
</protein>
<dbReference type="InterPro" id="IPR002293">
    <property type="entry name" value="AA/rel_permease1"/>
</dbReference>
<dbReference type="GO" id="GO:0061459">
    <property type="term" value="F:L-arginine transmembrane transporter activity"/>
    <property type="evidence" value="ECO:0007669"/>
    <property type="project" value="TreeGrafter"/>
</dbReference>